<dbReference type="AlphaFoldDB" id="A0A5C3MVY7"/>
<accession>A0A5C3MVY7</accession>
<evidence type="ECO:0000256" key="1">
    <source>
        <dbReference type="SAM" id="Phobius"/>
    </source>
</evidence>
<sequence>MVFNKAFDRCAGMFNGLLPTSSYYQNRRMECSGRIWNGWRRQDWPRSVRMLAISASVIFTKTVLFWYHVCLLAGVTAQANARNPGELSLRREGDHCALV</sequence>
<reference evidence="2 3" key="1">
    <citation type="journal article" date="2019" name="Nat. Ecol. Evol.">
        <title>Megaphylogeny resolves global patterns of mushroom evolution.</title>
        <authorList>
            <person name="Varga T."/>
            <person name="Krizsan K."/>
            <person name="Foldi C."/>
            <person name="Dima B."/>
            <person name="Sanchez-Garcia M."/>
            <person name="Sanchez-Ramirez S."/>
            <person name="Szollosi G.J."/>
            <person name="Szarkandi J.G."/>
            <person name="Papp V."/>
            <person name="Albert L."/>
            <person name="Andreopoulos W."/>
            <person name="Angelini C."/>
            <person name="Antonin V."/>
            <person name="Barry K.W."/>
            <person name="Bougher N.L."/>
            <person name="Buchanan P."/>
            <person name="Buyck B."/>
            <person name="Bense V."/>
            <person name="Catcheside P."/>
            <person name="Chovatia M."/>
            <person name="Cooper J."/>
            <person name="Damon W."/>
            <person name="Desjardin D."/>
            <person name="Finy P."/>
            <person name="Geml J."/>
            <person name="Haridas S."/>
            <person name="Hughes K."/>
            <person name="Justo A."/>
            <person name="Karasinski D."/>
            <person name="Kautmanova I."/>
            <person name="Kiss B."/>
            <person name="Kocsube S."/>
            <person name="Kotiranta H."/>
            <person name="LaButti K.M."/>
            <person name="Lechner B.E."/>
            <person name="Liimatainen K."/>
            <person name="Lipzen A."/>
            <person name="Lukacs Z."/>
            <person name="Mihaltcheva S."/>
            <person name="Morgado L.N."/>
            <person name="Niskanen T."/>
            <person name="Noordeloos M.E."/>
            <person name="Ohm R.A."/>
            <person name="Ortiz-Santana B."/>
            <person name="Ovrebo C."/>
            <person name="Racz N."/>
            <person name="Riley R."/>
            <person name="Savchenko A."/>
            <person name="Shiryaev A."/>
            <person name="Soop K."/>
            <person name="Spirin V."/>
            <person name="Szebenyi C."/>
            <person name="Tomsovsky M."/>
            <person name="Tulloss R.E."/>
            <person name="Uehling J."/>
            <person name="Grigoriev I.V."/>
            <person name="Vagvolgyi C."/>
            <person name="Papp T."/>
            <person name="Martin F.M."/>
            <person name="Miettinen O."/>
            <person name="Hibbett D.S."/>
            <person name="Nagy L.G."/>
        </authorList>
    </citation>
    <scope>NUCLEOTIDE SEQUENCE [LARGE SCALE GENOMIC DNA]</scope>
    <source>
        <strain evidence="2 3">OMC1185</strain>
    </source>
</reference>
<keyword evidence="1" id="KW-0472">Membrane</keyword>
<keyword evidence="1" id="KW-1133">Transmembrane helix</keyword>
<protein>
    <submittedName>
        <fullName evidence="2">Uncharacterized protein</fullName>
    </submittedName>
</protein>
<organism evidence="2 3">
    <name type="scientific">Heliocybe sulcata</name>
    <dbReference type="NCBI Taxonomy" id="5364"/>
    <lineage>
        <taxon>Eukaryota</taxon>
        <taxon>Fungi</taxon>
        <taxon>Dikarya</taxon>
        <taxon>Basidiomycota</taxon>
        <taxon>Agaricomycotina</taxon>
        <taxon>Agaricomycetes</taxon>
        <taxon>Gloeophyllales</taxon>
        <taxon>Gloeophyllaceae</taxon>
        <taxon>Heliocybe</taxon>
    </lineage>
</organism>
<keyword evidence="3" id="KW-1185">Reference proteome</keyword>
<proteinExistence type="predicted"/>
<name>A0A5C3MVY7_9AGAM</name>
<evidence type="ECO:0000313" key="2">
    <source>
        <dbReference type="EMBL" id="TFK49669.1"/>
    </source>
</evidence>
<gene>
    <name evidence="2" type="ORF">OE88DRAFT_1662254</name>
</gene>
<evidence type="ECO:0000313" key="3">
    <source>
        <dbReference type="Proteomes" id="UP000305948"/>
    </source>
</evidence>
<dbReference type="Proteomes" id="UP000305948">
    <property type="component" value="Unassembled WGS sequence"/>
</dbReference>
<feature type="transmembrane region" description="Helical" evidence="1">
    <location>
        <begin position="50"/>
        <end position="69"/>
    </location>
</feature>
<dbReference type="EMBL" id="ML213515">
    <property type="protein sequence ID" value="TFK49669.1"/>
    <property type="molecule type" value="Genomic_DNA"/>
</dbReference>
<keyword evidence="1" id="KW-0812">Transmembrane</keyword>